<evidence type="ECO:0000313" key="2">
    <source>
        <dbReference type="Proteomes" id="UP001159363"/>
    </source>
</evidence>
<comment type="caution">
    <text evidence="1">The sequence shown here is derived from an EMBL/GenBank/DDBJ whole genome shotgun (WGS) entry which is preliminary data.</text>
</comment>
<sequence>METCSILHQKGAGWPRTSTEYIECVRAAYVLSPLKTVFTAARQLQSPRSTALQPDDAPKFSGDILQCTDEDDNFLKRATFHVTDVLNQHNVKVWGSEHPHESHEIVRNTPKPYVHACTTSYVTRRGELIHGSAPRGTLHRLKVGRVAAVPHTGATTVAAVLVYIKVAYVQALATYHTTAVRLRVTQLVVHAVSLFNPVKPLALRDLYFCCYDLVAGLCRWMHVLAWLLPEGLSKGHTFGFQDIPPPSENKLENYNRRTTSRIPRKIQGEPGAGVFSGILLVYHLDESGSFPSASPTDLRMWESMSTVGGFSRGYLFPRVAFRVAPYSPRFTYFGSRDLDTCFPHASIGALIDQGSGCRSARWRCVVDSADPRGVPDQTRSINSLGYYAVIAVINNVTEGRTPTRCTHARSRSRQYVKQRRSRWNQSHHC</sequence>
<proteinExistence type="predicted"/>
<organism evidence="1 2">
    <name type="scientific">Dryococelus australis</name>
    <dbReference type="NCBI Taxonomy" id="614101"/>
    <lineage>
        <taxon>Eukaryota</taxon>
        <taxon>Metazoa</taxon>
        <taxon>Ecdysozoa</taxon>
        <taxon>Arthropoda</taxon>
        <taxon>Hexapoda</taxon>
        <taxon>Insecta</taxon>
        <taxon>Pterygota</taxon>
        <taxon>Neoptera</taxon>
        <taxon>Polyneoptera</taxon>
        <taxon>Phasmatodea</taxon>
        <taxon>Verophasmatodea</taxon>
        <taxon>Anareolatae</taxon>
        <taxon>Phasmatidae</taxon>
        <taxon>Eurycanthinae</taxon>
        <taxon>Dryococelus</taxon>
    </lineage>
</organism>
<keyword evidence="2" id="KW-1185">Reference proteome</keyword>
<dbReference type="Proteomes" id="UP001159363">
    <property type="component" value="Chromosome 2"/>
</dbReference>
<name>A0ABQ9I4T1_9NEOP</name>
<evidence type="ECO:0000313" key="1">
    <source>
        <dbReference type="EMBL" id="KAJ8891502.1"/>
    </source>
</evidence>
<accession>A0ABQ9I4T1</accession>
<gene>
    <name evidence="1" type="ORF">PR048_004030</name>
</gene>
<reference evidence="1 2" key="1">
    <citation type="submission" date="2023-02" db="EMBL/GenBank/DDBJ databases">
        <title>LHISI_Scaffold_Assembly.</title>
        <authorList>
            <person name="Stuart O.P."/>
            <person name="Cleave R."/>
            <person name="Magrath M.J.L."/>
            <person name="Mikheyev A.S."/>
        </authorList>
    </citation>
    <scope>NUCLEOTIDE SEQUENCE [LARGE SCALE GENOMIC DNA]</scope>
    <source>
        <strain evidence="1">Daus_M_001</strain>
        <tissue evidence="1">Leg muscle</tissue>
    </source>
</reference>
<dbReference type="EMBL" id="JARBHB010000002">
    <property type="protein sequence ID" value="KAJ8891502.1"/>
    <property type="molecule type" value="Genomic_DNA"/>
</dbReference>
<protein>
    <submittedName>
        <fullName evidence="1">Uncharacterized protein</fullName>
    </submittedName>
</protein>